<dbReference type="Pfam" id="PF23795">
    <property type="entry name" value="SH3_YKFC_2nd"/>
    <property type="match status" value="1"/>
</dbReference>
<keyword evidence="4" id="KW-0788">Thiol protease</keyword>
<dbReference type="GO" id="GO:0006508">
    <property type="term" value="P:proteolysis"/>
    <property type="evidence" value="ECO:0007669"/>
    <property type="project" value="UniProtKB-KW"/>
</dbReference>
<dbReference type="RefSeq" id="WP_184241082.1">
    <property type="nucleotide sequence ID" value="NZ_JACHNA010000001.1"/>
</dbReference>
<dbReference type="GO" id="GO:0008234">
    <property type="term" value="F:cysteine-type peptidase activity"/>
    <property type="evidence" value="ECO:0007669"/>
    <property type="project" value="UniProtKB-KW"/>
</dbReference>
<evidence type="ECO:0000313" key="8">
    <source>
        <dbReference type="Proteomes" id="UP000540191"/>
    </source>
</evidence>
<dbReference type="PANTHER" id="PTHR47053:SF3">
    <property type="entry name" value="GAMMA-D-GLUTAMYL-L-LYSINE DIPEPTIDYL-PEPTIDASE"/>
    <property type="match status" value="1"/>
</dbReference>
<dbReference type="PROSITE" id="PS51935">
    <property type="entry name" value="NLPC_P60"/>
    <property type="match status" value="1"/>
</dbReference>
<name>A0A7W7GN29_9MICC</name>
<feature type="domain" description="NlpC/P60" evidence="6">
    <location>
        <begin position="253"/>
        <end position="379"/>
    </location>
</feature>
<keyword evidence="8" id="KW-1185">Reference proteome</keyword>
<proteinExistence type="inferred from homology"/>
<evidence type="ECO:0000256" key="5">
    <source>
        <dbReference type="SAM" id="MobiDB-lite"/>
    </source>
</evidence>
<dbReference type="SUPFAM" id="SSF54001">
    <property type="entry name" value="Cysteine proteinases"/>
    <property type="match status" value="1"/>
</dbReference>
<dbReference type="AlphaFoldDB" id="A0A7W7GN29"/>
<dbReference type="EMBL" id="JACHNA010000001">
    <property type="protein sequence ID" value="MBB4735117.1"/>
    <property type="molecule type" value="Genomic_DNA"/>
</dbReference>
<organism evidence="7 8">
    <name type="scientific">Micrococcus cohnii</name>
    <dbReference type="NCBI Taxonomy" id="993416"/>
    <lineage>
        <taxon>Bacteria</taxon>
        <taxon>Bacillati</taxon>
        <taxon>Actinomycetota</taxon>
        <taxon>Actinomycetes</taxon>
        <taxon>Micrococcales</taxon>
        <taxon>Micrococcaceae</taxon>
        <taxon>Micrococcus</taxon>
    </lineage>
</organism>
<dbReference type="Gene3D" id="3.90.1720.10">
    <property type="entry name" value="endopeptidase domain like (from Nostoc punctiforme)"/>
    <property type="match status" value="1"/>
</dbReference>
<keyword evidence="3 7" id="KW-0378">Hydrolase</keyword>
<evidence type="ECO:0000313" key="7">
    <source>
        <dbReference type="EMBL" id="MBB4735117.1"/>
    </source>
</evidence>
<reference evidence="7 8" key="1">
    <citation type="submission" date="2020-08" db="EMBL/GenBank/DDBJ databases">
        <title>Sequencing the genomes of 1000 actinobacteria strains.</title>
        <authorList>
            <person name="Klenk H.-P."/>
        </authorList>
    </citation>
    <scope>NUCLEOTIDE SEQUENCE [LARGE SCALE GENOMIC DNA]</scope>
    <source>
        <strain evidence="7 8">DSM 23974</strain>
    </source>
</reference>
<dbReference type="InterPro" id="IPR057812">
    <property type="entry name" value="SH3_YKFC_2nd"/>
</dbReference>
<gene>
    <name evidence="7" type="ORF">HDA30_000625</name>
</gene>
<dbReference type="PANTHER" id="PTHR47053">
    <property type="entry name" value="MUREIN DD-ENDOPEPTIDASE MEPH-RELATED"/>
    <property type="match status" value="1"/>
</dbReference>
<accession>A0A7W7GN29</accession>
<comment type="caution">
    <text evidence="7">The sequence shown here is derived from an EMBL/GenBank/DDBJ whole genome shotgun (WGS) entry which is preliminary data.</text>
</comment>
<comment type="similarity">
    <text evidence="1">Belongs to the peptidase C40 family.</text>
</comment>
<dbReference type="InterPro" id="IPR038765">
    <property type="entry name" value="Papain-like_cys_pep_sf"/>
</dbReference>
<evidence type="ECO:0000256" key="4">
    <source>
        <dbReference type="ARBA" id="ARBA00022807"/>
    </source>
</evidence>
<feature type="region of interest" description="Disordered" evidence="5">
    <location>
        <begin position="42"/>
        <end position="66"/>
    </location>
</feature>
<evidence type="ECO:0000256" key="2">
    <source>
        <dbReference type="ARBA" id="ARBA00022670"/>
    </source>
</evidence>
<evidence type="ECO:0000256" key="3">
    <source>
        <dbReference type="ARBA" id="ARBA00022801"/>
    </source>
</evidence>
<evidence type="ECO:0000256" key="1">
    <source>
        <dbReference type="ARBA" id="ARBA00007074"/>
    </source>
</evidence>
<keyword evidence="2" id="KW-0645">Protease</keyword>
<dbReference type="Proteomes" id="UP000540191">
    <property type="component" value="Unassembled WGS sequence"/>
</dbReference>
<protein>
    <submittedName>
        <fullName evidence="7">Cell wall-associated NlpC family hydrolase</fullName>
    </submittedName>
</protein>
<dbReference type="Gene3D" id="2.30.30.40">
    <property type="entry name" value="SH3 Domains"/>
    <property type="match status" value="1"/>
</dbReference>
<dbReference type="InterPro" id="IPR051202">
    <property type="entry name" value="Peptidase_C40"/>
</dbReference>
<dbReference type="InterPro" id="IPR000064">
    <property type="entry name" value="NLP_P60_dom"/>
</dbReference>
<dbReference type="Pfam" id="PF00877">
    <property type="entry name" value="NLPC_P60"/>
    <property type="match status" value="1"/>
</dbReference>
<sequence>MSPRITTRASLSRRGAVAALAASSTLPAVRQVHDALERLSASAADAADGPRRQHGTPGSQGDAGPARAVREGDQAFVKVAVANAWLEPGQLRTGLDEPSASVPVDMEAWTSALSTFSSRKWLLGRTQTQGLLGAPVTVQTVSGSWAKVGFNDQAAPGQADGISGWVPARQLVTDPGFDRNAGQGDTAVVTATKTHLAEDRDGTRPRTPVSFETRLPVLKKTDAAVMVAVPGADPAWLPADAVRVLGPDELPSDRTAADVIATGQRFLGLKYLWAGMSSYGFDCSGFTYSIYRHHGILLPRDSGPQLHSSGLPKVDRADLQSGDLVFFSLGRGAARIRHVAVYIGDGKIMHSPATGKTIEITSLAGYDVNDEYAGAVRPPLSA</sequence>
<evidence type="ECO:0000259" key="6">
    <source>
        <dbReference type="PROSITE" id="PS51935"/>
    </source>
</evidence>